<dbReference type="Gene3D" id="4.10.60.10">
    <property type="entry name" value="Zinc finger, CCHC-type"/>
    <property type="match status" value="1"/>
</dbReference>
<dbReference type="PROSITE" id="PS50158">
    <property type="entry name" value="ZF_CCHC"/>
    <property type="match status" value="1"/>
</dbReference>
<accession>A0A922MR07</accession>
<organism evidence="4 6">
    <name type="scientific">Spodoptera exigua</name>
    <name type="common">Beet armyworm</name>
    <name type="synonym">Noctua fulgens</name>
    <dbReference type="NCBI Taxonomy" id="7107"/>
    <lineage>
        <taxon>Eukaryota</taxon>
        <taxon>Metazoa</taxon>
        <taxon>Ecdysozoa</taxon>
        <taxon>Arthropoda</taxon>
        <taxon>Hexapoda</taxon>
        <taxon>Insecta</taxon>
        <taxon>Pterygota</taxon>
        <taxon>Neoptera</taxon>
        <taxon>Endopterygota</taxon>
        <taxon>Lepidoptera</taxon>
        <taxon>Glossata</taxon>
        <taxon>Ditrysia</taxon>
        <taxon>Noctuoidea</taxon>
        <taxon>Noctuidae</taxon>
        <taxon>Amphipyrinae</taxon>
        <taxon>Spodoptera</taxon>
    </lineage>
</organism>
<evidence type="ECO:0000256" key="1">
    <source>
        <dbReference type="PROSITE-ProRule" id="PRU00047"/>
    </source>
</evidence>
<dbReference type="GO" id="GO:0008270">
    <property type="term" value="F:zinc ion binding"/>
    <property type="evidence" value="ECO:0007669"/>
    <property type="project" value="UniProtKB-KW"/>
</dbReference>
<evidence type="ECO:0000256" key="2">
    <source>
        <dbReference type="SAM" id="MobiDB-lite"/>
    </source>
</evidence>
<feature type="region of interest" description="Disordered" evidence="2">
    <location>
        <begin position="274"/>
        <end position="294"/>
    </location>
</feature>
<dbReference type="Proteomes" id="UP000814243">
    <property type="component" value="Unassembled WGS sequence"/>
</dbReference>
<comment type="caution">
    <text evidence="4">The sequence shown here is derived from an EMBL/GenBank/DDBJ whole genome shotgun (WGS) entry which is preliminary data.</text>
</comment>
<dbReference type="EMBL" id="JACEFF010000196">
    <property type="protein sequence ID" value="KAH9642215.1"/>
    <property type="molecule type" value="Genomic_DNA"/>
</dbReference>
<gene>
    <name evidence="4" type="ORF">HF086_003031</name>
    <name evidence="5" type="ORF">HF086_005545</name>
</gene>
<feature type="compositionally biased region" description="Basic and acidic residues" evidence="2">
    <location>
        <begin position="285"/>
        <end position="294"/>
    </location>
</feature>
<dbReference type="InterPro" id="IPR036875">
    <property type="entry name" value="Znf_CCHC_sf"/>
</dbReference>
<keyword evidence="1" id="KW-0863">Zinc-finger</keyword>
<dbReference type="EMBL" id="JACEFF010000262">
    <property type="protein sequence ID" value="KAH9640941.1"/>
    <property type="molecule type" value="Genomic_DNA"/>
</dbReference>
<feature type="domain" description="CCHC-type" evidence="3">
    <location>
        <begin position="214"/>
        <end position="228"/>
    </location>
</feature>
<dbReference type="Pfam" id="PF00098">
    <property type="entry name" value="zf-CCHC"/>
    <property type="match status" value="1"/>
</dbReference>
<dbReference type="SUPFAM" id="SSF57756">
    <property type="entry name" value="Retrovirus zinc finger-like domains"/>
    <property type="match status" value="1"/>
</dbReference>
<evidence type="ECO:0000313" key="5">
    <source>
        <dbReference type="EMBL" id="KAH9642215.1"/>
    </source>
</evidence>
<evidence type="ECO:0000259" key="3">
    <source>
        <dbReference type="PROSITE" id="PS50158"/>
    </source>
</evidence>
<keyword evidence="1" id="KW-0862">Zinc</keyword>
<dbReference type="SMART" id="SM00343">
    <property type="entry name" value="ZnF_C2HC"/>
    <property type="match status" value="2"/>
</dbReference>
<reference evidence="4" key="1">
    <citation type="journal article" date="2021" name="G3 (Bethesda)">
        <title>Genome and transcriptome analysis of the beet armyworm Spodoptera exigua reveals targets for pest control. .</title>
        <authorList>
            <person name="Simon S."/>
            <person name="Breeschoten T."/>
            <person name="Jansen H.J."/>
            <person name="Dirks R.P."/>
            <person name="Schranz M.E."/>
            <person name="Ros V.I.D."/>
        </authorList>
    </citation>
    <scope>NUCLEOTIDE SEQUENCE</scope>
    <source>
        <strain evidence="4">TB_SE_WUR_2020</strain>
    </source>
</reference>
<dbReference type="InterPro" id="IPR001878">
    <property type="entry name" value="Znf_CCHC"/>
</dbReference>
<proteinExistence type="predicted"/>
<dbReference type="GO" id="GO:0003676">
    <property type="term" value="F:nucleic acid binding"/>
    <property type="evidence" value="ECO:0007669"/>
    <property type="project" value="InterPro"/>
</dbReference>
<evidence type="ECO:0000313" key="4">
    <source>
        <dbReference type="EMBL" id="KAH9640941.1"/>
    </source>
</evidence>
<keyword evidence="1" id="KW-0479">Metal-binding</keyword>
<protein>
    <recommendedName>
        <fullName evidence="3">CCHC-type domain-containing protein</fullName>
    </recommendedName>
</protein>
<name>A0A922MR07_SPOEX</name>
<sequence length="294" mass="33274">MDLPVLQDLLKAIKDAVSGTRRRDDDVALPIFDPTTSDLGAESWCNNIETLSKEFGWSSVATVAKAGKALKGSALLWFETWDPVEGRSWENLRTELTALYPEKRNLAEKLQKAILYTSESSDSYCEYAREKLRLLRNTKIAFTESQLIDLVCGNITDVNVKMASFNSNVKTTSELIALFTSYAKIRKRPSESTNKDSSTYPKRPRIETRSNDVKCYTCGKLGHTKAQCNRKDTTINTQPNKSETLEIKPGEFVKKFCTFCKKPGHMDSYCRFKPKTDNSNNNSVTEKEVNFLDN</sequence>
<evidence type="ECO:0000313" key="6">
    <source>
        <dbReference type="Proteomes" id="UP000814243"/>
    </source>
</evidence>
<dbReference type="AlphaFoldDB" id="A0A922MR07"/>